<reference evidence="2 3" key="2">
    <citation type="submission" date="2018-11" db="EMBL/GenBank/DDBJ databases">
        <authorList>
            <consortium name="Pathogen Informatics"/>
        </authorList>
    </citation>
    <scope>NUCLEOTIDE SEQUENCE [LARGE SCALE GENOMIC DNA]</scope>
    <source>
        <strain evidence="2">Dakar</strain>
        <strain evidence="3">Dakar, Senegal</strain>
    </source>
</reference>
<feature type="compositionally biased region" description="Basic and acidic residues" evidence="1">
    <location>
        <begin position="28"/>
        <end position="50"/>
    </location>
</feature>
<evidence type="ECO:0000313" key="4">
    <source>
        <dbReference type="WBParaSite" id="SCUD_0001959401-mRNA-1"/>
    </source>
</evidence>
<proteinExistence type="predicted"/>
<dbReference type="EMBL" id="UZAK01042784">
    <property type="protein sequence ID" value="VDP69622.1"/>
    <property type="molecule type" value="Genomic_DNA"/>
</dbReference>
<organism evidence="4">
    <name type="scientific">Schistosoma curassoni</name>
    <dbReference type="NCBI Taxonomy" id="6186"/>
    <lineage>
        <taxon>Eukaryota</taxon>
        <taxon>Metazoa</taxon>
        <taxon>Spiralia</taxon>
        <taxon>Lophotrochozoa</taxon>
        <taxon>Platyhelminthes</taxon>
        <taxon>Trematoda</taxon>
        <taxon>Digenea</taxon>
        <taxon>Strigeidida</taxon>
        <taxon>Schistosomatoidea</taxon>
        <taxon>Schistosomatidae</taxon>
        <taxon>Schistosoma</taxon>
    </lineage>
</organism>
<feature type="region of interest" description="Disordered" evidence="1">
    <location>
        <begin position="15"/>
        <end position="67"/>
    </location>
</feature>
<evidence type="ECO:0000256" key="1">
    <source>
        <dbReference type="SAM" id="MobiDB-lite"/>
    </source>
</evidence>
<dbReference type="Proteomes" id="UP000279833">
    <property type="component" value="Unassembled WGS sequence"/>
</dbReference>
<name>A0A183KWZ7_9TREM</name>
<dbReference type="WBParaSite" id="SCUD_0001959401-mRNA-1">
    <property type="protein sequence ID" value="SCUD_0001959401-mRNA-1"/>
    <property type="gene ID" value="SCUD_0001959401"/>
</dbReference>
<reference evidence="4" key="1">
    <citation type="submission" date="2016-06" db="UniProtKB">
        <authorList>
            <consortium name="WormBaseParasite"/>
        </authorList>
    </citation>
    <scope>IDENTIFICATION</scope>
</reference>
<sequence length="67" mass="7778">MLIYVRQPRLPMHNKTWPQQQKWTTTRLRKEEGGNKERGEETNVRHKEGGTTEENVETLCSGGPSKL</sequence>
<feature type="compositionally biased region" description="Low complexity" evidence="1">
    <location>
        <begin position="15"/>
        <end position="26"/>
    </location>
</feature>
<gene>
    <name evidence="2" type="ORF">SCUD_LOCUS19592</name>
</gene>
<protein>
    <submittedName>
        <fullName evidence="2 4">Uncharacterized protein</fullName>
    </submittedName>
</protein>
<dbReference type="AlphaFoldDB" id="A0A183KWZ7"/>
<evidence type="ECO:0000313" key="3">
    <source>
        <dbReference type="Proteomes" id="UP000279833"/>
    </source>
</evidence>
<keyword evidence="3" id="KW-1185">Reference proteome</keyword>
<evidence type="ECO:0000313" key="2">
    <source>
        <dbReference type="EMBL" id="VDP69622.1"/>
    </source>
</evidence>
<accession>A0A183KWZ7</accession>